<protein>
    <recommendedName>
        <fullName evidence="4">Nuclear pore protein</fullName>
    </recommendedName>
</protein>
<organism evidence="5">
    <name type="scientific">Medicago truncatula</name>
    <name type="common">Barrel medic</name>
    <name type="synonym">Medicago tribuloides</name>
    <dbReference type="NCBI Taxonomy" id="3880"/>
    <lineage>
        <taxon>Eukaryota</taxon>
        <taxon>Viridiplantae</taxon>
        <taxon>Streptophyta</taxon>
        <taxon>Embryophyta</taxon>
        <taxon>Tracheophyta</taxon>
        <taxon>Spermatophyta</taxon>
        <taxon>Magnoliopsida</taxon>
        <taxon>eudicotyledons</taxon>
        <taxon>Gunneridae</taxon>
        <taxon>Pentapetalae</taxon>
        <taxon>rosids</taxon>
        <taxon>fabids</taxon>
        <taxon>Fabales</taxon>
        <taxon>Fabaceae</taxon>
        <taxon>Papilionoideae</taxon>
        <taxon>50 kb inversion clade</taxon>
        <taxon>NPAAA clade</taxon>
        <taxon>Hologalegina</taxon>
        <taxon>IRL clade</taxon>
        <taxon>Trifolieae</taxon>
        <taxon>Medicago</taxon>
    </lineage>
</organism>
<dbReference type="AlphaFoldDB" id="B7FN93"/>
<evidence type="ECO:0000313" key="5">
    <source>
        <dbReference type="EMBL" id="ACJ86226.1"/>
    </source>
</evidence>
<accession>B7FN93</accession>
<comment type="subcellular location">
    <subcellularLocation>
        <location evidence="1">Nucleus envelope</location>
    </subcellularLocation>
    <subcellularLocation>
        <location evidence="4">Nucleus</location>
        <location evidence="4">Nuclear pore complex</location>
    </subcellularLocation>
</comment>
<keyword evidence="4" id="KW-0653">Protein transport</keyword>
<sequence>MANEDLSSWTDLLHSSSKLLEQAAPSAQFPPLQRNLDQLEALSKKLKSKTVRAEAPSQSIAATRLLAREGINAEQLARDFDAGDARRQPPVDTTWQQIYFCLRSGYYDEARNVALSSRASHQFAPLLTEWINTGGMVPEEVATAASEECERMLRTGDRVGRTAYDKKKLLLYAIISGSRRHIDRLLRDQPTLFSTIEDFLWFKLSAVRDCPSGSSSIVLSDGLIPYSLDDLQSYLNKFEPSYYTKNGKDPLVYPYILLLSIQLLPAVLYLSKEAGDEGYNIDAAHLSIVLADHGVLSEGIGTGQKLGVMDAYAEVSTIIRQYGSMYLRLGDLQMALEYYAQAAAAVGGGQLSWTGRGNVDQQRQRNLMLKQLLTELLLRDGGIYLLLGARGAGEEGELGRFVADPNARQQFLIEAACQCQESGMYDKSIEIQKRVGSFSMALDTINKCLSEAICSLFRGRLDGESRTAGLIHSGNEILETYTYYPDVSHQEREQVFEQQTILRQLESILSIHKLSRLGNHVDALREVAKLLFLPLDPRGPDTAVDVFENLSPHVQACIPDLLKVALTCLDNVTDSDGSLRALRAKISSFIANNVKRNWPRDLYERVAQRL</sequence>
<evidence type="ECO:0000256" key="3">
    <source>
        <dbReference type="ARBA" id="ARBA00023242"/>
    </source>
</evidence>
<proteinExistence type="evidence at transcript level"/>
<dbReference type="GO" id="GO:0017056">
    <property type="term" value="F:structural constituent of nuclear pore"/>
    <property type="evidence" value="ECO:0007669"/>
    <property type="project" value="InterPro"/>
</dbReference>
<dbReference type="GO" id="GO:0015031">
    <property type="term" value="P:protein transport"/>
    <property type="evidence" value="ECO:0007669"/>
    <property type="project" value="UniProtKB-KW"/>
</dbReference>
<dbReference type="EMBL" id="BT136000">
    <property type="protein sequence ID" value="AFK35795.1"/>
    <property type="molecule type" value="mRNA"/>
</dbReference>
<evidence type="ECO:0000313" key="6">
    <source>
        <dbReference type="EMBL" id="AFK35795.1"/>
    </source>
</evidence>
<reference evidence="6" key="2">
    <citation type="submission" date="2012-05" db="EMBL/GenBank/DDBJ databases">
        <authorList>
            <person name="Krishnakumar V."/>
            <person name="Cheung F."/>
            <person name="Xiao Y."/>
            <person name="Chan A."/>
            <person name="Moskal W.A."/>
            <person name="Town C.D."/>
        </authorList>
    </citation>
    <scope>NUCLEOTIDE SEQUENCE</scope>
</reference>
<dbReference type="ExpressionAtlas" id="B7FN93">
    <property type="expression patterns" value="differential"/>
</dbReference>
<reference evidence="5" key="1">
    <citation type="submission" date="2008-12" db="EMBL/GenBank/DDBJ databases">
        <title>Medicago truncatula full length cdna cloning project.</title>
        <authorList>
            <person name="Moskal W."/>
            <person name="Chan A."/>
            <person name="Cheung F."/>
            <person name="Xiao Y."/>
            <person name="Town C.D."/>
        </authorList>
    </citation>
    <scope>NUCLEOTIDE SEQUENCE</scope>
</reference>
<keyword evidence="4" id="KW-0813">Transport</keyword>
<dbReference type="PANTHER" id="PTHR11225">
    <property type="entry name" value="NUCLEAR PORE COMPLEX PROTEIN NUP93 NUCLEOPORIN NUP93 DEAD EYE PROTEIN"/>
    <property type="match status" value="1"/>
</dbReference>
<keyword evidence="4" id="KW-0472">Membrane</keyword>
<keyword evidence="3 4" id="KW-0539">Nucleus</keyword>
<comment type="similarity">
    <text evidence="2 4">Belongs to the nucleoporin interacting component (NIC) family.</text>
</comment>
<dbReference type="InterPro" id="IPR007231">
    <property type="entry name" value="Nucleoporin_int_Nup93/Nic96"/>
</dbReference>
<dbReference type="GO" id="GO:0005643">
    <property type="term" value="C:nuclear pore"/>
    <property type="evidence" value="ECO:0007669"/>
    <property type="project" value="UniProtKB-SubCell"/>
</dbReference>
<evidence type="ECO:0000256" key="4">
    <source>
        <dbReference type="RuleBase" id="RU364035"/>
    </source>
</evidence>
<keyword evidence="4" id="KW-0811">Translocation</keyword>
<dbReference type="Pfam" id="PF04097">
    <property type="entry name" value="Nic96"/>
    <property type="match status" value="1"/>
</dbReference>
<keyword evidence="4" id="KW-0906">Nuclear pore complex</keyword>
<dbReference type="EMBL" id="BT053567">
    <property type="protein sequence ID" value="ACJ86226.1"/>
    <property type="molecule type" value="mRNA"/>
</dbReference>
<evidence type="ECO:0000256" key="2">
    <source>
        <dbReference type="ARBA" id="ARBA00010186"/>
    </source>
</evidence>
<keyword evidence="4" id="KW-0509">mRNA transport</keyword>
<dbReference type="GO" id="GO:0051028">
    <property type="term" value="P:mRNA transport"/>
    <property type="evidence" value="ECO:0007669"/>
    <property type="project" value="UniProtKB-KW"/>
</dbReference>
<dbReference type="PANTHER" id="PTHR11225:SF4">
    <property type="entry name" value="NUCLEAR PORE COMPLEX PROTEIN NUP93"/>
    <property type="match status" value="1"/>
</dbReference>
<evidence type="ECO:0000256" key="1">
    <source>
        <dbReference type="ARBA" id="ARBA00004259"/>
    </source>
</evidence>
<name>B7FN93_MEDTR</name>